<evidence type="ECO:0000313" key="4">
    <source>
        <dbReference type="Proteomes" id="UP000237347"/>
    </source>
</evidence>
<gene>
    <name evidence="3" type="primary">PAP9_0</name>
    <name evidence="3" type="ORF">CFP56_039431</name>
</gene>
<evidence type="ECO:0000313" key="3">
    <source>
        <dbReference type="EMBL" id="KAK7819989.1"/>
    </source>
</evidence>
<evidence type="ECO:0000256" key="2">
    <source>
        <dbReference type="SAM" id="Phobius"/>
    </source>
</evidence>
<protein>
    <submittedName>
        <fullName evidence="3">Inactive purple acid phosphatase 9</fullName>
    </submittedName>
</protein>
<accession>A0AAW0J103</accession>
<feature type="region of interest" description="Disordered" evidence="1">
    <location>
        <begin position="1"/>
        <end position="22"/>
    </location>
</feature>
<dbReference type="Gramene" id="rna-CFP56_51504">
    <property type="protein sequence ID" value="cds-POE78266.1"/>
    <property type="gene ID" value="gene-CFP56_51504"/>
</dbReference>
<sequence length="73" mass="7511">MVEILASGQVVSGSGASAGAGSKAAQSKSSLLVEGAIILVLVAFEGYVLGFISRSRKDATSKNRWTPVKTQDI</sequence>
<reference evidence="3 4" key="1">
    <citation type="journal article" date="2018" name="Sci. Data">
        <title>The draft genome sequence of cork oak.</title>
        <authorList>
            <person name="Ramos A.M."/>
            <person name="Usie A."/>
            <person name="Barbosa P."/>
            <person name="Barros P.M."/>
            <person name="Capote T."/>
            <person name="Chaves I."/>
            <person name="Simoes F."/>
            <person name="Abreu I."/>
            <person name="Carrasquinho I."/>
            <person name="Faro C."/>
            <person name="Guimaraes J.B."/>
            <person name="Mendonca D."/>
            <person name="Nobrega F."/>
            <person name="Rodrigues L."/>
            <person name="Saibo N.J.M."/>
            <person name="Varela M.C."/>
            <person name="Egas C."/>
            <person name="Matos J."/>
            <person name="Miguel C.M."/>
            <person name="Oliveira M.M."/>
            <person name="Ricardo C.P."/>
            <person name="Goncalves S."/>
        </authorList>
    </citation>
    <scope>NUCLEOTIDE SEQUENCE [LARGE SCALE GENOMIC DNA]</scope>
    <source>
        <strain evidence="4">cv. HL8</strain>
    </source>
</reference>
<keyword evidence="4" id="KW-1185">Reference proteome</keyword>
<feature type="transmembrane region" description="Helical" evidence="2">
    <location>
        <begin position="31"/>
        <end position="52"/>
    </location>
</feature>
<keyword evidence="2" id="KW-1133">Transmembrane helix</keyword>
<keyword evidence="2" id="KW-0812">Transmembrane</keyword>
<comment type="caution">
    <text evidence="3">The sequence shown here is derived from an EMBL/GenBank/DDBJ whole genome shotgun (WGS) entry which is preliminary data.</text>
</comment>
<proteinExistence type="predicted"/>
<evidence type="ECO:0000256" key="1">
    <source>
        <dbReference type="SAM" id="MobiDB-lite"/>
    </source>
</evidence>
<dbReference type="AlphaFoldDB" id="A0AAW0J103"/>
<organism evidence="3 4">
    <name type="scientific">Quercus suber</name>
    <name type="common">Cork oak</name>
    <dbReference type="NCBI Taxonomy" id="58331"/>
    <lineage>
        <taxon>Eukaryota</taxon>
        <taxon>Viridiplantae</taxon>
        <taxon>Streptophyta</taxon>
        <taxon>Embryophyta</taxon>
        <taxon>Tracheophyta</taxon>
        <taxon>Spermatophyta</taxon>
        <taxon>Magnoliopsida</taxon>
        <taxon>eudicotyledons</taxon>
        <taxon>Gunneridae</taxon>
        <taxon>Pentapetalae</taxon>
        <taxon>rosids</taxon>
        <taxon>fabids</taxon>
        <taxon>Fagales</taxon>
        <taxon>Fagaceae</taxon>
        <taxon>Quercus</taxon>
    </lineage>
</organism>
<keyword evidence="2" id="KW-0472">Membrane</keyword>
<dbReference type="Proteomes" id="UP000237347">
    <property type="component" value="Unassembled WGS sequence"/>
</dbReference>
<dbReference type="EMBL" id="PKMF04000759">
    <property type="protein sequence ID" value="KAK7819989.1"/>
    <property type="molecule type" value="Genomic_DNA"/>
</dbReference>
<name>A0AAW0J103_QUESU</name>